<evidence type="ECO:0000313" key="2">
    <source>
        <dbReference type="Proteomes" id="UP001598130"/>
    </source>
</evidence>
<dbReference type="InterPro" id="IPR052961">
    <property type="entry name" value="Oxido-Kinase-like_Enzymes"/>
</dbReference>
<dbReference type="SUPFAM" id="SSF56112">
    <property type="entry name" value="Protein kinase-like (PK-like)"/>
    <property type="match status" value="1"/>
</dbReference>
<dbReference type="Pfam" id="PF02958">
    <property type="entry name" value="EcKL"/>
    <property type="match status" value="1"/>
</dbReference>
<proteinExistence type="predicted"/>
<dbReference type="EMBL" id="JAOTJD010000024">
    <property type="protein sequence ID" value="MFD3264935.1"/>
    <property type="molecule type" value="Genomic_DNA"/>
</dbReference>
<dbReference type="PANTHER" id="PTHR23020:SF41">
    <property type="entry name" value="AMINOGLYCOSIDE PHOSPHOTRANSFERASE DOMAIN-CONTAINING PROTEIN"/>
    <property type="match status" value="1"/>
</dbReference>
<organism evidence="1 2">
    <name type="scientific">Phenylobacterium ferrooxidans</name>
    <dbReference type="NCBI Taxonomy" id="2982689"/>
    <lineage>
        <taxon>Bacteria</taxon>
        <taxon>Pseudomonadati</taxon>
        <taxon>Pseudomonadota</taxon>
        <taxon>Alphaproteobacteria</taxon>
        <taxon>Caulobacterales</taxon>
        <taxon>Caulobacteraceae</taxon>
        <taxon>Phenylobacterium</taxon>
    </lineage>
</organism>
<dbReference type="Proteomes" id="UP001598130">
    <property type="component" value="Unassembled WGS sequence"/>
</dbReference>
<protein>
    <submittedName>
        <fullName evidence="1">Ecdysteroid 22-kinase family protein</fullName>
    </submittedName>
</protein>
<accession>A0ABW6CT01</accession>
<reference evidence="1 2" key="1">
    <citation type="submission" date="2022-09" db="EMBL/GenBank/DDBJ databases">
        <title>New species of Phenylobacterium.</title>
        <authorList>
            <person name="Mieszkin S."/>
        </authorList>
    </citation>
    <scope>NUCLEOTIDE SEQUENCE [LARGE SCALE GENOMIC DNA]</scope>
    <source>
        <strain evidence="1 2">HK31-G</strain>
    </source>
</reference>
<dbReference type="PANTHER" id="PTHR23020">
    <property type="entry name" value="UNCHARACTERIZED NUCLEAR HORMONE RECEPTOR-RELATED"/>
    <property type="match status" value="1"/>
</dbReference>
<dbReference type="RefSeq" id="WP_377370465.1">
    <property type="nucleotide sequence ID" value="NZ_JAOTJD010000024.1"/>
</dbReference>
<dbReference type="Gene3D" id="3.90.1200.10">
    <property type="match status" value="1"/>
</dbReference>
<dbReference type="InterPro" id="IPR004119">
    <property type="entry name" value="EcKL"/>
</dbReference>
<evidence type="ECO:0000313" key="1">
    <source>
        <dbReference type="EMBL" id="MFD3264935.1"/>
    </source>
</evidence>
<gene>
    <name evidence="1" type="ORF">OCL97_13310</name>
</gene>
<keyword evidence="2" id="KW-1185">Reference proteome</keyword>
<comment type="caution">
    <text evidence="1">The sequence shown here is derived from an EMBL/GenBank/DDBJ whole genome shotgun (WGS) entry which is preliminary data.</text>
</comment>
<sequence>MSDLPIVTDPNGVDAAWLTAALNGAGIPVRVEGFTTQKVGDGMLGESLRFNLDYARPVEGAPASVVGKFPSADPISRATGGAIGLYLNEVRFYQQIAHTVDIRTPKPFVAAIDPATSDFVLLLEDMGPARGGDQLTGCSLADAEVAMREAAALHGPRWADPTLTQVEFLNRPMIDPGAIAGMFDGVIAAFRARYEGRLEPEYMTICQDFADHIGAFYSGPAAPPTLQHQDFRLDNMLFEPQGGRWPMAVLDWQTTALGPGVLDVAYFIGAGLPTEIRQKHEQDLLKQWLEALRKYGVSYDWNEAWTGYRHYLLQGVFTAIFASVSTKQTDRGDEMFLTMARRHCAQAADLESMKMLRRA</sequence>
<dbReference type="InterPro" id="IPR011009">
    <property type="entry name" value="Kinase-like_dom_sf"/>
</dbReference>
<name>A0ABW6CT01_9CAUL</name>